<evidence type="ECO:0000313" key="2">
    <source>
        <dbReference type="Proteomes" id="UP000028135"/>
    </source>
</evidence>
<comment type="caution">
    <text evidence="1">The sequence shown here is derived from an EMBL/GenBank/DDBJ whole genome shotgun (WGS) entry which is preliminary data.</text>
</comment>
<proteinExistence type="predicted"/>
<accession>A0A8E0WTU9</accession>
<evidence type="ECO:0000313" key="1">
    <source>
        <dbReference type="EMBL" id="KER37301.1"/>
    </source>
</evidence>
<dbReference type="EMBL" id="JANF02000027">
    <property type="protein sequence ID" value="KER37301.1"/>
    <property type="molecule type" value="Genomic_DNA"/>
</dbReference>
<dbReference type="AlphaFoldDB" id="A0A8E0WTU9"/>
<reference evidence="1 2" key="1">
    <citation type="submission" date="2014-05" db="EMBL/GenBank/DDBJ databases">
        <title>Genome Announcement of Sphingobium lucknowense F2.</title>
        <authorList>
            <person name="Lal R."/>
            <person name="Negi V."/>
            <person name="Lata P."/>
            <person name="Sangwan N."/>
            <person name="Gupta S.K."/>
            <person name="Rao D.L.N."/>
            <person name="Das S."/>
        </authorList>
    </citation>
    <scope>NUCLEOTIDE SEQUENCE [LARGE SCALE GENOMIC DNA]</scope>
    <source>
        <strain evidence="1 2">F2</strain>
    </source>
</reference>
<name>A0A8E0WTU9_9SPHN</name>
<dbReference type="RefSeq" id="WP_020820788.1">
    <property type="nucleotide sequence ID" value="NZ_JANF02000027.1"/>
</dbReference>
<protein>
    <submittedName>
        <fullName evidence="1">Uncharacterized protein</fullName>
    </submittedName>
</protein>
<gene>
    <name evidence="1" type="ORF">AL00_06440</name>
</gene>
<dbReference type="Proteomes" id="UP000028135">
    <property type="component" value="Unassembled WGS sequence"/>
</dbReference>
<organism evidence="1 2">
    <name type="scientific">Sphingobium indicum F2</name>
    <dbReference type="NCBI Taxonomy" id="1450518"/>
    <lineage>
        <taxon>Bacteria</taxon>
        <taxon>Pseudomonadati</taxon>
        <taxon>Pseudomonadota</taxon>
        <taxon>Alphaproteobacteria</taxon>
        <taxon>Sphingomonadales</taxon>
        <taxon>Sphingomonadaceae</taxon>
        <taxon>Sphingobium</taxon>
    </lineage>
</organism>
<sequence length="75" mass="8069">MGNVTDFPGVTRLPSDPARVIEHAAQAGLASVVIIGFKEDGSEYFRSSEADGGAALWHLERAKHKLITMPEKFSG</sequence>